<dbReference type="Proteomes" id="UP001597427">
    <property type="component" value="Unassembled WGS sequence"/>
</dbReference>
<protein>
    <submittedName>
        <fullName evidence="1">Sulfur reduction protein DsrE</fullName>
    </submittedName>
</protein>
<proteinExistence type="predicted"/>
<accession>A0ABW5TEX2</accession>
<dbReference type="RefSeq" id="WP_379978723.1">
    <property type="nucleotide sequence ID" value="NZ_JBHUMO010000001.1"/>
</dbReference>
<reference evidence="2" key="1">
    <citation type="journal article" date="2019" name="Int. J. Syst. Evol. Microbiol.">
        <title>The Global Catalogue of Microorganisms (GCM) 10K type strain sequencing project: providing services to taxonomists for standard genome sequencing and annotation.</title>
        <authorList>
            <consortium name="The Broad Institute Genomics Platform"/>
            <consortium name="The Broad Institute Genome Sequencing Center for Infectious Disease"/>
            <person name="Wu L."/>
            <person name="Ma J."/>
        </authorList>
    </citation>
    <scope>NUCLEOTIDE SEQUENCE [LARGE SCALE GENOMIC DNA]</scope>
    <source>
        <strain evidence="2">TISTR 932</strain>
    </source>
</reference>
<dbReference type="EMBL" id="JBHUMO010000001">
    <property type="protein sequence ID" value="MFD2727871.1"/>
    <property type="molecule type" value="Genomic_DNA"/>
</dbReference>
<sequence length="105" mass="11885">MKVVFHIDEQKKWAELQANVRNFFVAEPQATIVVVANGVAVQGFLLADFYDFFATTPAQLHACQNALRVQKIDFHALPLPFKLFHRVLSISLSCNRKDSLILSLN</sequence>
<organism evidence="1 2">
    <name type="scientific">Enterococcus camelliae</name>
    <dbReference type="NCBI Taxonomy" id="453959"/>
    <lineage>
        <taxon>Bacteria</taxon>
        <taxon>Bacillati</taxon>
        <taxon>Bacillota</taxon>
        <taxon>Bacilli</taxon>
        <taxon>Lactobacillales</taxon>
        <taxon>Enterococcaceae</taxon>
        <taxon>Enterococcus</taxon>
    </lineage>
</organism>
<gene>
    <name evidence="1" type="ORF">ACFSR0_00240</name>
</gene>
<comment type="caution">
    <text evidence="1">The sequence shown here is derived from an EMBL/GenBank/DDBJ whole genome shotgun (WGS) entry which is preliminary data.</text>
</comment>
<name>A0ABW5TEX2_9ENTE</name>
<dbReference type="Gene3D" id="3.40.1260.10">
    <property type="entry name" value="DsrEFH-like"/>
    <property type="match status" value="1"/>
</dbReference>
<dbReference type="InterPro" id="IPR027396">
    <property type="entry name" value="DsrEFH-like"/>
</dbReference>
<evidence type="ECO:0000313" key="1">
    <source>
        <dbReference type="EMBL" id="MFD2727871.1"/>
    </source>
</evidence>
<keyword evidence="2" id="KW-1185">Reference proteome</keyword>
<evidence type="ECO:0000313" key="2">
    <source>
        <dbReference type="Proteomes" id="UP001597427"/>
    </source>
</evidence>